<proteinExistence type="predicted"/>
<dbReference type="PROSITE" id="PS00108">
    <property type="entry name" value="PROTEIN_KINASE_ST"/>
    <property type="match status" value="1"/>
</dbReference>
<organism evidence="9 10">
    <name type="scientific">Bodo saltans</name>
    <name type="common">Flagellated protozoan</name>
    <dbReference type="NCBI Taxonomy" id="75058"/>
    <lineage>
        <taxon>Eukaryota</taxon>
        <taxon>Discoba</taxon>
        <taxon>Euglenozoa</taxon>
        <taxon>Kinetoplastea</taxon>
        <taxon>Metakinetoplastina</taxon>
        <taxon>Eubodonida</taxon>
        <taxon>Bodonidae</taxon>
        <taxon>Bodo</taxon>
    </lineage>
</organism>
<keyword evidence="3 9" id="KW-0418">Kinase</keyword>
<name>A0A0S4JI45_BODSA</name>
<protein>
    <submittedName>
        <fullName evidence="9">Protein kinase, putative</fullName>
    </submittedName>
</protein>
<dbReference type="Pfam" id="PF00069">
    <property type="entry name" value="Pkinase"/>
    <property type="match status" value="1"/>
</dbReference>
<keyword evidence="4 5" id="KW-0067">ATP-binding</keyword>
<dbReference type="VEuPathDB" id="TriTrypDB:BSAL_30355"/>
<dbReference type="InterPro" id="IPR000719">
    <property type="entry name" value="Prot_kinase_dom"/>
</dbReference>
<feature type="region of interest" description="Disordered" evidence="6">
    <location>
        <begin position="159"/>
        <end position="273"/>
    </location>
</feature>
<reference evidence="10" key="1">
    <citation type="submission" date="2015-09" db="EMBL/GenBank/DDBJ databases">
        <authorList>
            <consortium name="Pathogen Informatics"/>
        </authorList>
    </citation>
    <scope>NUCLEOTIDE SEQUENCE [LARGE SCALE GENOMIC DNA]</scope>
    <source>
        <strain evidence="10">Lake Konstanz</strain>
    </source>
</reference>
<dbReference type="Gene3D" id="1.10.510.10">
    <property type="entry name" value="Transferase(Phosphotransferase) domain 1"/>
    <property type="match status" value="1"/>
</dbReference>
<sequence length="650" mass="71497">MLIWKFRPCAYGNINTMRLVSLSIPIWAIVAALIQIARFGPHSKFVCAAGDPLYVTLLFVGKTVLTIIAVYSIRRCSSDYDSLSNDPAVDASMKALTLTYYQIEDLRVEMYNTTRTTRREVISNNIARLRIEYLEKLRMFRIAKERYLLPYYLGEGARHDKHHHQSSSSHHHTSGHSSSSGSHHHRSQHNGEKKNHSSSSSHHHTTSSSGSHHHRSQHNGGDFSEDEMLSMHPNAGFAIPEDPVKPQFTTTGGSPLDPHAAGASPNAPLLGDGLGETPADWILNPDEMDRFHLGPQLGRGSYGTVHMGMLPSGKLVAVKVIQIVRKKKDQLNAVKLEVNMLRSLTHPNIIRYFGCHATQGQMQVFMEFAVGGSLTSLVRKFEKLSEPVMRYYTQQILSGLQFLHTRHVVHRDIKGENILIDGHGVAKLADFGCSKGLADIANKSQNGCGTLVGSPYWMAPEVIKNEAYGTKADIWSVGCTVVEMLNGGHPPWHEKFDNVYSAMFFIASTSEIPSNIPNDVSDLCKDFLARCFERDVTKRASAADLLIHPWLQDLASSSGGATGSDSSGTPKVERQWSDMFETDSNRGTTSNTSTTNNTRTAANTCTPAGTASFSPPHDSNETVARERSDGGDSPLPSSNATFTAQHSTFL</sequence>
<dbReference type="OrthoDB" id="266718at2759"/>
<evidence type="ECO:0000313" key="9">
    <source>
        <dbReference type="EMBL" id="CUG91131.1"/>
    </source>
</evidence>
<dbReference type="PROSITE" id="PS50011">
    <property type="entry name" value="PROTEIN_KINASE_DOM"/>
    <property type="match status" value="1"/>
</dbReference>
<gene>
    <name evidence="9" type="ORF">BSAL_30355</name>
</gene>
<dbReference type="CDD" id="cd06606">
    <property type="entry name" value="STKc_MAPKKK"/>
    <property type="match status" value="1"/>
</dbReference>
<dbReference type="GO" id="GO:0004672">
    <property type="term" value="F:protein kinase activity"/>
    <property type="evidence" value="ECO:0007669"/>
    <property type="project" value="InterPro"/>
</dbReference>
<dbReference type="Proteomes" id="UP000051952">
    <property type="component" value="Unassembled WGS sequence"/>
</dbReference>
<dbReference type="AlphaFoldDB" id="A0A0S4JI45"/>
<dbReference type="PANTHER" id="PTHR48016:SF56">
    <property type="entry name" value="MAPKK KINASE"/>
    <property type="match status" value="1"/>
</dbReference>
<evidence type="ECO:0000259" key="8">
    <source>
        <dbReference type="PROSITE" id="PS50011"/>
    </source>
</evidence>
<feature type="compositionally biased region" description="Basic residues" evidence="6">
    <location>
        <begin position="201"/>
        <end position="217"/>
    </location>
</feature>
<keyword evidence="7" id="KW-0472">Membrane</keyword>
<feature type="compositionally biased region" description="Polar residues" evidence="6">
    <location>
        <begin position="635"/>
        <end position="650"/>
    </location>
</feature>
<feature type="compositionally biased region" description="Basic and acidic residues" evidence="6">
    <location>
        <begin position="618"/>
        <end position="630"/>
    </location>
</feature>
<feature type="transmembrane region" description="Helical" evidence="7">
    <location>
        <begin position="52"/>
        <end position="73"/>
    </location>
</feature>
<dbReference type="PROSITE" id="PS00107">
    <property type="entry name" value="PROTEIN_KINASE_ATP"/>
    <property type="match status" value="1"/>
</dbReference>
<feature type="binding site" evidence="5">
    <location>
        <position position="326"/>
    </location>
    <ligand>
        <name>ATP</name>
        <dbReference type="ChEBI" id="CHEBI:30616"/>
    </ligand>
</feature>
<keyword evidence="1" id="KW-0808">Transferase</keyword>
<keyword evidence="2 5" id="KW-0547">Nucleotide-binding</keyword>
<dbReference type="GO" id="GO:0005524">
    <property type="term" value="F:ATP binding"/>
    <property type="evidence" value="ECO:0007669"/>
    <property type="project" value="UniProtKB-UniRule"/>
</dbReference>
<evidence type="ECO:0000256" key="3">
    <source>
        <dbReference type="ARBA" id="ARBA00022777"/>
    </source>
</evidence>
<keyword evidence="10" id="KW-1185">Reference proteome</keyword>
<accession>A0A0S4JI45</accession>
<evidence type="ECO:0000256" key="1">
    <source>
        <dbReference type="ARBA" id="ARBA00022679"/>
    </source>
</evidence>
<keyword evidence="7" id="KW-0812">Transmembrane</keyword>
<feature type="region of interest" description="Disordered" evidence="6">
    <location>
        <begin position="580"/>
        <end position="650"/>
    </location>
</feature>
<dbReference type="InterPro" id="IPR008271">
    <property type="entry name" value="Ser/Thr_kinase_AS"/>
</dbReference>
<dbReference type="InterPro" id="IPR050538">
    <property type="entry name" value="MAP_kinase_kinase_kinase"/>
</dbReference>
<evidence type="ECO:0000313" key="10">
    <source>
        <dbReference type="Proteomes" id="UP000051952"/>
    </source>
</evidence>
<evidence type="ECO:0000256" key="5">
    <source>
        <dbReference type="PROSITE-ProRule" id="PRU10141"/>
    </source>
</evidence>
<evidence type="ECO:0000256" key="6">
    <source>
        <dbReference type="SAM" id="MobiDB-lite"/>
    </source>
</evidence>
<feature type="domain" description="Protein kinase" evidence="8">
    <location>
        <begin position="291"/>
        <end position="551"/>
    </location>
</feature>
<feature type="compositionally biased region" description="Low complexity" evidence="6">
    <location>
        <begin position="585"/>
        <end position="606"/>
    </location>
</feature>
<dbReference type="EMBL" id="CYKH01001891">
    <property type="protein sequence ID" value="CUG91131.1"/>
    <property type="molecule type" value="Genomic_DNA"/>
</dbReference>
<dbReference type="InterPro" id="IPR011009">
    <property type="entry name" value="Kinase-like_dom_sf"/>
</dbReference>
<dbReference type="SMART" id="SM00220">
    <property type="entry name" value="S_TKc"/>
    <property type="match status" value="1"/>
</dbReference>
<keyword evidence="7" id="KW-1133">Transmembrane helix</keyword>
<feature type="transmembrane region" description="Helical" evidence="7">
    <location>
        <begin position="20"/>
        <end position="40"/>
    </location>
</feature>
<dbReference type="InterPro" id="IPR017441">
    <property type="entry name" value="Protein_kinase_ATP_BS"/>
</dbReference>
<feature type="compositionally biased region" description="Basic residues" evidence="6">
    <location>
        <begin position="159"/>
        <end position="174"/>
    </location>
</feature>
<evidence type="ECO:0000256" key="2">
    <source>
        <dbReference type="ARBA" id="ARBA00022741"/>
    </source>
</evidence>
<dbReference type="SUPFAM" id="SSF56112">
    <property type="entry name" value="Protein kinase-like (PK-like)"/>
    <property type="match status" value="1"/>
</dbReference>
<evidence type="ECO:0000256" key="4">
    <source>
        <dbReference type="ARBA" id="ARBA00022840"/>
    </source>
</evidence>
<dbReference type="PANTHER" id="PTHR48016">
    <property type="entry name" value="MAP KINASE KINASE KINASE SSK2-RELATED-RELATED"/>
    <property type="match status" value="1"/>
</dbReference>
<evidence type="ECO:0000256" key="7">
    <source>
        <dbReference type="SAM" id="Phobius"/>
    </source>
</evidence>